<dbReference type="SUPFAM" id="SSF69304">
    <property type="entry name" value="Tricorn protease N-terminal domain"/>
    <property type="match status" value="1"/>
</dbReference>
<keyword evidence="1" id="KW-0732">Signal</keyword>
<dbReference type="RefSeq" id="WP_199221952.1">
    <property type="nucleotide sequence ID" value="NZ_SMGI01000001.1"/>
</dbReference>
<comment type="caution">
    <text evidence="3">The sequence shown here is derived from an EMBL/GenBank/DDBJ whole genome shotgun (WGS) entry which is preliminary data.</text>
</comment>
<sequence length="392" mass="44573">MKSIVYILLFAFATTTLAQNTEVYLFDITNSNGELALTNQRNISNNKGYDNQPSFYNDNLVSFVSTKKGQTDIAFYHLNKQIVSFANSTPNGGEYSPLKIPNSKDISAVRLDNDGKQRLYRYDFRTGESTELVKDLVVAYYTWYDESTIVAAVIEESGLNLYVIDVNTGKRRRDAINVGRSFHKIPNSKLVSFVEKRDDKWTLKSLNPITSETRDIIELPNKTEDICWLIDGSIVIPINNSVYLFNPKKDKQFRLLANFDDDNLQKITRIATNEIGTMLALVSEISPEEIVQQQLDAYNARDIDAFMATYSNDIKLYNFPNELRTEGQEAMKTSYKGFFENTPDLNCKILKRIVTGNKVIDHELVTANGNTFKAVAIYEVENGLISKVTFVR</sequence>
<dbReference type="AlphaFoldDB" id="A0A4R1KW04"/>
<name>A0A4R1KW04_9FLAO</name>
<dbReference type="Gene3D" id="3.10.450.50">
    <property type="match status" value="1"/>
</dbReference>
<dbReference type="SUPFAM" id="SSF54427">
    <property type="entry name" value="NTF2-like"/>
    <property type="match status" value="1"/>
</dbReference>
<evidence type="ECO:0000259" key="2">
    <source>
        <dbReference type="Pfam" id="PF12680"/>
    </source>
</evidence>
<dbReference type="InterPro" id="IPR011042">
    <property type="entry name" value="6-blade_b-propeller_TolB-like"/>
</dbReference>
<feature type="chain" id="PRO_5020436130" description="SnoaL-like domain-containing protein" evidence="1">
    <location>
        <begin position="19"/>
        <end position="392"/>
    </location>
</feature>
<feature type="signal peptide" evidence="1">
    <location>
        <begin position="1"/>
        <end position="18"/>
    </location>
</feature>
<evidence type="ECO:0000256" key="1">
    <source>
        <dbReference type="SAM" id="SignalP"/>
    </source>
</evidence>
<dbReference type="InterPro" id="IPR032710">
    <property type="entry name" value="NTF2-like_dom_sf"/>
</dbReference>
<reference evidence="3 4" key="1">
    <citation type="journal article" date="2015" name="Stand. Genomic Sci.">
        <title>Genomic Encyclopedia of Bacterial and Archaeal Type Strains, Phase III: the genomes of soil and plant-associated and newly described type strains.</title>
        <authorList>
            <person name="Whitman W.B."/>
            <person name="Woyke T."/>
            <person name="Klenk H.P."/>
            <person name="Zhou Y."/>
            <person name="Lilburn T.G."/>
            <person name="Beck B.J."/>
            <person name="De Vos P."/>
            <person name="Vandamme P."/>
            <person name="Eisen J.A."/>
            <person name="Garrity G."/>
            <person name="Hugenholtz P."/>
            <person name="Kyrpides N.C."/>
        </authorList>
    </citation>
    <scope>NUCLEOTIDE SEQUENCE [LARGE SCALE GENOMIC DNA]</scope>
    <source>
        <strain evidence="3 4">CECT 8445</strain>
    </source>
</reference>
<accession>A0A4R1KW04</accession>
<feature type="domain" description="SnoaL-like" evidence="2">
    <location>
        <begin position="291"/>
        <end position="386"/>
    </location>
</feature>
<dbReference type="Proteomes" id="UP000295714">
    <property type="component" value="Unassembled WGS sequence"/>
</dbReference>
<dbReference type="Gene3D" id="2.120.10.30">
    <property type="entry name" value="TolB, C-terminal domain"/>
    <property type="match status" value="1"/>
</dbReference>
<dbReference type="EMBL" id="SMGI01000001">
    <property type="protein sequence ID" value="TCK68897.1"/>
    <property type="molecule type" value="Genomic_DNA"/>
</dbReference>
<organism evidence="3 4">
    <name type="scientific">Winogradskyella wandonensis</name>
    <dbReference type="NCBI Taxonomy" id="1442586"/>
    <lineage>
        <taxon>Bacteria</taxon>
        <taxon>Pseudomonadati</taxon>
        <taxon>Bacteroidota</taxon>
        <taxon>Flavobacteriia</taxon>
        <taxon>Flavobacteriales</taxon>
        <taxon>Flavobacteriaceae</taxon>
        <taxon>Winogradskyella</taxon>
    </lineage>
</organism>
<protein>
    <recommendedName>
        <fullName evidence="2">SnoaL-like domain-containing protein</fullName>
    </recommendedName>
</protein>
<proteinExistence type="predicted"/>
<gene>
    <name evidence="3" type="ORF">DFQ05_0407</name>
</gene>
<evidence type="ECO:0000313" key="3">
    <source>
        <dbReference type="EMBL" id="TCK68897.1"/>
    </source>
</evidence>
<dbReference type="InterPro" id="IPR037401">
    <property type="entry name" value="SnoaL-like"/>
</dbReference>
<keyword evidence="4" id="KW-1185">Reference proteome</keyword>
<evidence type="ECO:0000313" key="4">
    <source>
        <dbReference type="Proteomes" id="UP000295714"/>
    </source>
</evidence>
<dbReference type="Pfam" id="PF12680">
    <property type="entry name" value="SnoaL_2"/>
    <property type="match status" value="1"/>
</dbReference>